<accession>A0AAD5K730</accession>
<feature type="compositionally biased region" description="Low complexity" evidence="1">
    <location>
        <begin position="86"/>
        <end position="118"/>
    </location>
</feature>
<dbReference type="Proteomes" id="UP001209540">
    <property type="component" value="Unassembled WGS sequence"/>
</dbReference>
<protein>
    <submittedName>
        <fullName evidence="2">Uncharacterized protein</fullName>
    </submittedName>
</protein>
<dbReference type="AlphaFoldDB" id="A0AAD5K730"/>
<dbReference type="EMBL" id="JAIXMP010000006">
    <property type="protein sequence ID" value="KAI9271757.1"/>
    <property type="molecule type" value="Genomic_DNA"/>
</dbReference>
<evidence type="ECO:0000313" key="3">
    <source>
        <dbReference type="Proteomes" id="UP001209540"/>
    </source>
</evidence>
<feature type="compositionally biased region" description="Basic residues" evidence="1">
    <location>
        <begin position="123"/>
        <end position="140"/>
    </location>
</feature>
<organism evidence="2 3">
    <name type="scientific">Phascolomyces articulosus</name>
    <dbReference type="NCBI Taxonomy" id="60185"/>
    <lineage>
        <taxon>Eukaryota</taxon>
        <taxon>Fungi</taxon>
        <taxon>Fungi incertae sedis</taxon>
        <taxon>Mucoromycota</taxon>
        <taxon>Mucoromycotina</taxon>
        <taxon>Mucoromycetes</taxon>
        <taxon>Mucorales</taxon>
        <taxon>Lichtheimiaceae</taxon>
        <taxon>Phascolomyces</taxon>
    </lineage>
</organism>
<proteinExistence type="predicted"/>
<feature type="region of interest" description="Disordered" evidence="1">
    <location>
        <begin position="86"/>
        <end position="140"/>
    </location>
</feature>
<reference evidence="2" key="1">
    <citation type="journal article" date="2022" name="IScience">
        <title>Evolution of zygomycete secretomes and the origins of terrestrial fungal ecologies.</title>
        <authorList>
            <person name="Chang Y."/>
            <person name="Wang Y."/>
            <person name="Mondo S."/>
            <person name="Ahrendt S."/>
            <person name="Andreopoulos W."/>
            <person name="Barry K."/>
            <person name="Beard J."/>
            <person name="Benny G.L."/>
            <person name="Blankenship S."/>
            <person name="Bonito G."/>
            <person name="Cuomo C."/>
            <person name="Desiro A."/>
            <person name="Gervers K.A."/>
            <person name="Hundley H."/>
            <person name="Kuo A."/>
            <person name="LaButti K."/>
            <person name="Lang B.F."/>
            <person name="Lipzen A."/>
            <person name="O'Donnell K."/>
            <person name="Pangilinan J."/>
            <person name="Reynolds N."/>
            <person name="Sandor L."/>
            <person name="Smith M.E."/>
            <person name="Tsang A."/>
            <person name="Grigoriev I.V."/>
            <person name="Stajich J.E."/>
            <person name="Spatafora J.W."/>
        </authorList>
    </citation>
    <scope>NUCLEOTIDE SEQUENCE</scope>
    <source>
        <strain evidence="2">RSA 2281</strain>
    </source>
</reference>
<sequence length="209" mass="23021">MDTNICLYCEKQLIFSSSNTNLISSSFCSRACHAKEAAKTHIPSWATPRGTSSSRIQKAKTIASCTSGIRNPLLLFNCSKYTSTHGPSSPPSSSSSESMTADTTSTHGSSPSFSSSISPPSPRIHHYHHNPHRSRSPRRQRLGIASPRNRSLSSPPEHPINISNYYYRYSPSMATTDSRLIQNNHTMIPTATANNMHTNNESIKHHVQP</sequence>
<evidence type="ECO:0000256" key="1">
    <source>
        <dbReference type="SAM" id="MobiDB-lite"/>
    </source>
</evidence>
<gene>
    <name evidence="2" type="ORF">BDA99DRAFT_534230</name>
</gene>
<name>A0AAD5K730_9FUNG</name>
<evidence type="ECO:0000313" key="2">
    <source>
        <dbReference type="EMBL" id="KAI9271757.1"/>
    </source>
</evidence>
<keyword evidence="3" id="KW-1185">Reference proteome</keyword>
<reference evidence="2" key="2">
    <citation type="submission" date="2023-02" db="EMBL/GenBank/DDBJ databases">
        <authorList>
            <consortium name="DOE Joint Genome Institute"/>
            <person name="Mondo S.J."/>
            <person name="Chang Y."/>
            <person name="Wang Y."/>
            <person name="Ahrendt S."/>
            <person name="Andreopoulos W."/>
            <person name="Barry K."/>
            <person name="Beard J."/>
            <person name="Benny G.L."/>
            <person name="Blankenship S."/>
            <person name="Bonito G."/>
            <person name="Cuomo C."/>
            <person name="Desiro A."/>
            <person name="Gervers K.A."/>
            <person name="Hundley H."/>
            <person name="Kuo A."/>
            <person name="LaButti K."/>
            <person name="Lang B.F."/>
            <person name="Lipzen A."/>
            <person name="O'Donnell K."/>
            <person name="Pangilinan J."/>
            <person name="Reynolds N."/>
            <person name="Sandor L."/>
            <person name="Smith M.W."/>
            <person name="Tsang A."/>
            <person name="Grigoriev I.V."/>
            <person name="Stajich J.E."/>
            <person name="Spatafora J.W."/>
        </authorList>
    </citation>
    <scope>NUCLEOTIDE SEQUENCE</scope>
    <source>
        <strain evidence="2">RSA 2281</strain>
    </source>
</reference>
<comment type="caution">
    <text evidence="2">The sequence shown here is derived from an EMBL/GenBank/DDBJ whole genome shotgun (WGS) entry which is preliminary data.</text>
</comment>